<proteinExistence type="predicted"/>
<dbReference type="Proteomes" id="UP001519345">
    <property type="component" value="Unassembled WGS sequence"/>
</dbReference>
<dbReference type="EMBL" id="JAGGKX010000005">
    <property type="protein sequence ID" value="MBP1969260.1"/>
    <property type="molecule type" value="Genomic_DNA"/>
</dbReference>
<name>A0ABS4IF62_9BACI</name>
<gene>
    <name evidence="2" type="ORF">J2Z83_001364</name>
</gene>
<dbReference type="InterPro" id="IPR050312">
    <property type="entry name" value="IolE/XylAMocC-like"/>
</dbReference>
<dbReference type="Pfam" id="PF01261">
    <property type="entry name" value="AP_endonuc_2"/>
    <property type="match status" value="1"/>
</dbReference>
<reference evidence="2 3" key="1">
    <citation type="submission" date="2021-03" db="EMBL/GenBank/DDBJ databases">
        <title>Genomic Encyclopedia of Type Strains, Phase IV (KMG-IV): sequencing the most valuable type-strain genomes for metagenomic binning, comparative biology and taxonomic classification.</title>
        <authorList>
            <person name="Goeker M."/>
        </authorList>
    </citation>
    <scope>NUCLEOTIDE SEQUENCE [LARGE SCALE GENOMIC DNA]</scope>
    <source>
        <strain evidence="2 3">DSM 25609</strain>
    </source>
</reference>
<dbReference type="GO" id="GO:0016853">
    <property type="term" value="F:isomerase activity"/>
    <property type="evidence" value="ECO:0007669"/>
    <property type="project" value="UniProtKB-KW"/>
</dbReference>
<organism evidence="2 3">
    <name type="scientific">Virgibacillus natechei</name>
    <dbReference type="NCBI Taxonomy" id="1216297"/>
    <lineage>
        <taxon>Bacteria</taxon>
        <taxon>Bacillati</taxon>
        <taxon>Bacillota</taxon>
        <taxon>Bacilli</taxon>
        <taxon>Bacillales</taxon>
        <taxon>Bacillaceae</taxon>
        <taxon>Virgibacillus</taxon>
    </lineage>
</organism>
<keyword evidence="3" id="KW-1185">Reference proteome</keyword>
<protein>
    <submittedName>
        <fullName evidence="2">Sugar phosphate isomerase/epimerase</fullName>
    </submittedName>
</protein>
<dbReference type="InterPro" id="IPR036237">
    <property type="entry name" value="Xyl_isomerase-like_sf"/>
</dbReference>
<evidence type="ECO:0000313" key="3">
    <source>
        <dbReference type="Proteomes" id="UP001519345"/>
    </source>
</evidence>
<feature type="domain" description="Xylose isomerase-like TIM barrel" evidence="1">
    <location>
        <begin position="21"/>
        <end position="247"/>
    </location>
</feature>
<sequence length="256" mass="29188">MYKTGVCSVTFRKLSVEVVIELTSKAGLEGIEWGSDIHVPPGEFNQASNVAKLTEQAGLEVVSYGSYYRVGEYEKNKDSFEEILETAVHLKAPSIRVWAGGQGSKKGNENYRQGVVKEARTVATLAEQKNISINLEYHGNTLTDTKESAANLMREIDHPYVNLYWQPAEGQSIKQRLDSIDELIPWLTHVHAFQWTVGDRLPFREGREEWSQYLNQLKNLKANRYILIEFVKEDDENQFLEDAKTLKGLVESYNIN</sequence>
<evidence type="ECO:0000313" key="2">
    <source>
        <dbReference type="EMBL" id="MBP1969260.1"/>
    </source>
</evidence>
<dbReference type="RefSeq" id="WP_209462460.1">
    <property type="nucleotide sequence ID" value="NZ_CP110224.1"/>
</dbReference>
<dbReference type="Gene3D" id="3.20.20.150">
    <property type="entry name" value="Divalent-metal-dependent TIM barrel enzymes"/>
    <property type="match status" value="1"/>
</dbReference>
<dbReference type="PANTHER" id="PTHR12110:SF41">
    <property type="entry name" value="INOSOSE DEHYDRATASE"/>
    <property type="match status" value="1"/>
</dbReference>
<dbReference type="SUPFAM" id="SSF51658">
    <property type="entry name" value="Xylose isomerase-like"/>
    <property type="match status" value="1"/>
</dbReference>
<keyword evidence="2" id="KW-0413">Isomerase</keyword>
<accession>A0ABS4IF62</accession>
<comment type="caution">
    <text evidence="2">The sequence shown here is derived from an EMBL/GenBank/DDBJ whole genome shotgun (WGS) entry which is preliminary data.</text>
</comment>
<evidence type="ECO:0000259" key="1">
    <source>
        <dbReference type="Pfam" id="PF01261"/>
    </source>
</evidence>
<dbReference type="InterPro" id="IPR013022">
    <property type="entry name" value="Xyl_isomerase-like_TIM-brl"/>
</dbReference>
<dbReference type="PANTHER" id="PTHR12110">
    <property type="entry name" value="HYDROXYPYRUVATE ISOMERASE"/>
    <property type="match status" value="1"/>
</dbReference>